<dbReference type="FunFam" id="1.20.1510.10:FF:000006">
    <property type="entry name" value="Divalent cation efflux transporter"/>
    <property type="match status" value="1"/>
</dbReference>
<dbReference type="InterPro" id="IPR027469">
    <property type="entry name" value="Cation_efflux_TMD_sf"/>
</dbReference>
<dbReference type="Gene3D" id="3.30.70.1350">
    <property type="entry name" value="Cation efflux protein, cytoplasmic domain"/>
    <property type="match status" value="1"/>
</dbReference>
<reference evidence="10 11" key="1">
    <citation type="submission" date="2015-06" db="EMBL/GenBank/DDBJ databases">
        <title>Prevotella sp. 109, sp. nov., a novel member of the family Prevotellaceae isolated from human faeces.</title>
        <authorList>
            <person name="Shkoporov A.N."/>
            <person name="Chaplin A.V."/>
            <person name="Kafarskaia L.I."/>
            <person name="Efimov B.A."/>
        </authorList>
    </citation>
    <scope>NUCLEOTIDE SEQUENCE [LARGE SCALE GENOMIC DNA]</scope>
    <source>
        <strain evidence="10 11">109</strain>
    </source>
</reference>
<comment type="caution">
    <text evidence="10">The sequence shown here is derived from an EMBL/GenBank/DDBJ whole genome shotgun (WGS) entry which is preliminary data.</text>
</comment>
<dbReference type="PANTHER" id="PTHR43840:SF15">
    <property type="entry name" value="MITOCHONDRIAL METAL TRANSPORTER 1-RELATED"/>
    <property type="match status" value="1"/>
</dbReference>
<gene>
    <name evidence="10" type="ORF">ACU52_14085</name>
</gene>
<dbReference type="InterPro" id="IPR036837">
    <property type="entry name" value="Cation_efflux_CTD_sf"/>
</dbReference>
<feature type="transmembrane region" description="Helical" evidence="7">
    <location>
        <begin position="12"/>
        <end position="35"/>
    </location>
</feature>
<dbReference type="SUPFAM" id="SSF160240">
    <property type="entry name" value="Cation efflux protein cytoplasmic domain-like"/>
    <property type="match status" value="1"/>
</dbReference>
<evidence type="ECO:0000313" key="10">
    <source>
        <dbReference type="EMBL" id="KOO65905.1"/>
    </source>
</evidence>
<proteinExistence type="inferred from homology"/>
<evidence type="ECO:0000259" key="8">
    <source>
        <dbReference type="Pfam" id="PF01545"/>
    </source>
</evidence>
<feature type="transmembrane region" description="Helical" evidence="7">
    <location>
        <begin position="190"/>
        <end position="207"/>
    </location>
</feature>
<dbReference type="SUPFAM" id="SSF161111">
    <property type="entry name" value="Cation efflux protein transmembrane domain-like"/>
    <property type="match status" value="1"/>
</dbReference>
<comment type="similarity">
    <text evidence="2">Belongs to the cation diffusion facilitator (CDF) transporter (TC 2.A.4) family.</text>
</comment>
<keyword evidence="6 7" id="KW-0472">Membrane</keyword>
<dbReference type="Gene3D" id="1.20.1510.10">
    <property type="entry name" value="Cation efflux protein transmembrane domain"/>
    <property type="match status" value="1"/>
</dbReference>
<evidence type="ECO:0000256" key="4">
    <source>
        <dbReference type="ARBA" id="ARBA00022692"/>
    </source>
</evidence>
<dbReference type="EMBL" id="LFQU01000050">
    <property type="protein sequence ID" value="KOO65905.1"/>
    <property type="molecule type" value="Genomic_DNA"/>
</dbReference>
<dbReference type="InterPro" id="IPR058533">
    <property type="entry name" value="Cation_efflux_TM"/>
</dbReference>
<keyword evidence="11" id="KW-1185">Reference proteome</keyword>
<comment type="subcellular location">
    <subcellularLocation>
        <location evidence="1">Membrane</location>
        <topology evidence="1">Multi-pass membrane protein</topology>
    </subcellularLocation>
</comment>
<evidence type="ECO:0000256" key="7">
    <source>
        <dbReference type="SAM" id="Phobius"/>
    </source>
</evidence>
<feature type="domain" description="Cation efflux protein cytoplasmic" evidence="9">
    <location>
        <begin position="219"/>
        <end position="296"/>
    </location>
</feature>
<organism evidence="10 11">
    <name type="scientific">Xylanibacter rarus</name>
    <dbReference type="NCBI Taxonomy" id="1676614"/>
    <lineage>
        <taxon>Bacteria</taxon>
        <taxon>Pseudomonadati</taxon>
        <taxon>Bacteroidota</taxon>
        <taxon>Bacteroidia</taxon>
        <taxon>Bacteroidales</taxon>
        <taxon>Prevotellaceae</taxon>
        <taxon>Xylanibacter</taxon>
    </lineage>
</organism>
<evidence type="ECO:0000259" key="9">
    <source>
        <dbReference type="Pfam" id="PF16916"/>
    </source>
</evidence>
<dbReference type="NCBIfam" id="TIGR01297">
    <property type="entry name" value="CDF"/>
    <property type="match status" value="1"/>
</dbReference>
<feature type="transmembrane region" description="Helical" evidence="7">
    <location>
        <begin position="83"/>
        <end position="104"/>
    </location>
</feature>
<dbReference type="PANTHER" id="PTHR43840">
    <property type="entry name" value="MITOCHONDRIAL METAL TRANSPORTER 1-RELATED"/>
    <property type="match status" value="1"/>
</dbReference>
<evidence type="ECO:0000256" key="6">
    <source>
        <dbReference type="ARBA" id="ARBA00023136"/>
    </source>
</evidence>
<dbReference type="Proteomes" id="UP000036951">
    <property type="component" value="Unassembled WGS sequence"/>
</dbReference>
<evidence type="ECO:0000256" key="2">
    <source>
        <dbReference type="ARBA" id="ARBA00008114"/>
    </source>
</evidence>
<evidence type="ECO:0000313" key="11">
    <source>
        <dbReference type="Proteomes" id="UP000036951"/>
    </source>
</evidence>
<dbReference type="AlphaFoldDB" id="A0A8E1QWQ6"/>
<keyword evidence="3" id="KW-0813">Transport</keyword>
<dbReference type="GO" id="GO:0016020">
    <property type="term" value="C:membrane"/>
    <property type="evidence" value="ECO:0007669"/>
    <property type="project" value="UniProtKB-SubCell"/>
</dbReference>
<feature type="transmembrane region" description="Helical" evidence="7">
    <location>
        <begin position="164"/>
        <end position="184"/>
    </location>
</feature>
<dbReference type="GO" id="GO:0008324">
    <property type="term" value="F:monoatomic cation transmembrane transporter activity"/>
    <property type="evidence" value="ECO:0007669"/>
    <property type="project" value="InterPro"/>
</dbReference>
<keyword evidence="5 7" id="KW-1133">Transmembrane helix</keyword>
<dbReference type="InterPro" id="IPR027470">
    <property type="entry name" value="Cation_efflux_CTD"/>
</dbReference>
<dbReference type="Pfam" id="PF16916">
    <property type="entry name" value="ZT_dimer"/>
    <property type="match status" value="1"/>
</dbReference>
<sequence length="312" mass="34121">MMDKKTREKKIYKVTVLGSVVNIVLVVLKFVFGILGHSAAMIADAVHSLSDLITDIVVLLFVKLSNKPQDSDHDYGHGKYETLATSLIGLALLFVGVMICYGGVEKIIMALNGEPLQQPGYVAFIAAVLSVVLKEWVYRFTVKVGKAVDSQAVIANAWHHRSDAFSSIGTALGIGGAIFLGSRWAVLDPIAAVVVSLFIIKTALTLIRQASDELLEKSLSDDVEKEIKSIAESEIGVSGIHNLRTRRIGNNIAIEMHLRMPGDISLYEAHRRASDIEEKLREHFGEDTHVGLHVEPLKVDGKYVAPENDGEK</sequence>
<accession>A0A8E1QWQ6</accession>
<keyword evidence="4 7" id="KW-0812">Transmembrane</keyword>
<dbReference type="InterPro" id="IPR050291">
    <property type="entry name" value="CDF_Transporter"/>
</dbReference>
<name>A0A8E1QWQ6_9BACT</name>
<dbReference type="InterPro" id="IPR002524">
    <property type="entry name" value="Cation_efflux"/>
</dbReference>
<evidence type="ECO:0000256" key="5">
    <source>
        <dbReference type="ARBA" id="ARBA00022989"/>
    </source>
</evidence>
<evidence type="ECO:0000256" key="1">
    <source>
        <dbReference type="ARBA" id="ARBA00004141"/>
    </source>
</evidence>
<feature type="domain" description="Cation efflux protein transmembrane" evidence="8">
    <location>
        <begin position="17"/>
        <end position="215"/>
    </location>
</feature>
<dbReference type="Pfam" id="PF01545">
    <property type="entry name" value="Cation_efflux"/>
    <property type="match status" value="1"/>
</dbReference>
<protein>
    <submittedName>
        <fullName evidence="10">Cation transporter</fullName>
    </submittedName>
</protein>
<evidence type="ECO:0000256" key="3">
    <source>
        <dbReference type="ARBA" id="ARBA00022448"/>
    </source>
</evidence>